<dbReference type="CDD" id="cd00155">
    <property type="entry name" value="RasGEF"/>
    <property type="match status" value="1"/>
</dbReference>
<dbReference type="Gene3D" id="1.10.840.10">
    <property type="entry name" value="Ras guanine-nucleotide exchange factors catalytic domain"/>
    <property type="match status" value="1"/>
</dbReference>
<evidence type="ECO:0000259" key="4">
    <source>
        <dbReference type="PROSITE" id="PS50212"/>
    </source>
</evidence>
<evidence type="ECO:0000256" key="1">
    <source>
        <dbReference type="ARBA" id="ARBA00022658"/>
    </source>
</evidence>
<sequence>MKPAVSNEAQPLASEEQVSEDFLLTTKNGDRTVKGASIDKMIHLLIYSDSKFVDMILLTYRTYMSPTVFLEKLFSMYHSPPSNPFAPLEPVTVRDTRVKLANIVKHWVTTSFENDFANDPALFKLLYNYVNQTFCSAEIKLGSRIHRAINTKNDQLNSFRNLTVQFQYSEKPPTPIFPKGNDFVDFDNYEIARQLCLYEQHLYKSVHPSEFLNQSWRNNKTNAPNLTKAIEYFNRMTNWVVTQIILKENDKERFKMVRKFIKIMICASKYNNFSTMREICAAFGSAAVWRLKATWALIEKEKKVYEEYTRIMALLAPDKNFKNYREALQTSNPPCLPYLGQYLTDLTFIEDGNPDYLPLPQRKDIINIEKMTRIATTIQQICLYQQHSYFFEKVDPIYNFLGGDLPFLSEQECYARSKELEPS</sequence>
<evidence type="ECO:0000259" key="3">
    <source>
        <dbReference type="PROSITE" id="PS50009"/>
    </source>
</evidence>
<dbReference type="Gene3D" id="1.20.870.10">
    <property type="entry name" value="Son of sevenless (SoS) protein Chain: S domain 1"/>
    <property type="match status" value="1"/>
</dbReference>
<organism evidence="5">
    <name type="scientific">Arcella intermedia</name>
    <dbReference type="NCBI Taxonomy" id="1963864"/>
    <lineage>
        <taxon>Eukaryota</taxon>
        <taxon>Amoebozoa</taxon>
        <taxon>Tubulinea</taxon>
        <taxon>Elardia</taxon>
        <taxon>Arcellinida</taxon>
        <taxon>Sphaerothecina</taxon>
        <taxon>Arcellidae</taxon>
        <taxon>Arcella</taxon>
    </lineage>
</organism>
<dbReference type="PROSITE" id="PS50009">
    <property type="entry name" value="RASGEF_CAT"/>
    <property type="match status" value="1"/>
</dbReference>
<dbReference type="InterPro" id="IPR036964">
    <property type="entry name" value="RASGEF_cat_dom_sf"/>
</dbReference>
<feature type="domain" description="N-terminal Ras-GEF" evidence="4">
    <location>
        <begin position="29"/>
        <end position="153"/>
    </location>
</feature>
<dbReference type="Pfam" id="PF00618">
    <property type="entry name" value="RasGEF_N"/>
    <property type="match status" value="1"/>
</dbReference>
<name>A0A6B2L358_9EUKA</name>
<dbReference type="PROSITE" id="PS50212">
    <property type="entry name" value="RASGEF_NTER"/>
    <property type="match status" value="1"/>
</dbReference>
<dbReference type="SUPFAM" id="SSF48366">
    <property type="entry name" value="Ras GEF"/>
    <property type="match status" value="1"/>
</dbReference>
<evidence type="ECO:0008006" key="6">
    <source>
        <dbReference type="Google" id="ProtNLM"/>
    </source>
</evidence>
<protein>
    <recommendedName>
        <fullName evidence="6">Ras-GEF domain-containing protein</fullName>
    </recommendedName>
</protein>
<reference evidence="5" key="1">
    <citation type="journal article" date="2020" name="J. Eukaryot. Microbiol.">
        <title>De novo Sequencing, Assembly and Annotation of the Transcriptome for the Free-Living Testate Amoeba Arcella intermedia.</title>
        <authorList>
            <person name="Ribeiro G.M."/>
            <person name="Porfirio-Sousa A.L."/>
            <person name="Maurer-Alcala X.X."/>
            <person name="Katz L.A."/>
            <person name="Lahr D.J.G."/>
        </authorList>
    </citation>
    <scope>NUCLEOTIDE SEQUENCE</scope>
</reference>
<dbReference type="GO" id="GO:0005886">
    <property type="term" value="C:plasma membrane"/>
    <property type="evidence" value="ECO:0007669"/>
    <property type="project" value="TreeGrafter"/>
</dbReference>
<feature type="domain" description="Ras-GEF" evidence="3">
    <location>
        <begin position="187"/>
        <end position="423"/>
    </location>
</feature>
<dbReference type="InterPro" id="IPR023578">
    <property type="entry name" value="Ras_GEF_dom_sf"/>
</dbReference>
<evidence type="ECO:0000313" key="5">
    <source>
        <dbReference type="EMBL" id="NDV31424.1"/>
    </source>
</evidence>
<dbReference type="EMBL" id="GIBP01002455">
    <property type="protein sequence ID" value="NDV31424.1"/>
    <property type="molecule type" value="Transcribed_RNA"/>
</dbReference>
<dbReference type="Pfam" id="PF00617">
    <property type="entry name" value="RasGEF"/>
    <property type="match status" value="1"/>
</dbReference>
<accession>A0A6B2L358</accession>
<evidence type="ECO:0000256" key="2">
    <source>
        <dbReference type="PROSITE-ProRule" id="PRU00168"/>
    </source>
</evidence>
<dbReference type="AlphaFoldDB" id="A0A6B2L358"/>
<dbReference type="GO" id="GO:0005085">
    <property type="term" value="F:guanyl-nucleotide exchange factor activity"/>
    <property type="evidence" value="ECO:0007669"/>
    <property type="project" value="UniProtKB-KW"/>
</dbReference>
<dbReference type="GO" id="GO:0007265">
    <property type="term" value="P:Ras protein signal transduction"/>
    <property type="evidence" value="ECO:0007669"/>
    <property type="project" value="TreeGrafter"/>
</dbReference>
<dbReference type="PANTHER" id="PTHR23113:SF368">
    <property type="entry name" value="CELL DIVISION CONTROL PROTEIN 25"/>
    <property type="match status" value="1"/>
</dbReference>
<dbReference type="CDD" id="cd06224">
    <property type="entry name" value="REM"/>
    <property type="match status" value="1"/>
</dbReference>
<dbReference type="PANTHER" id="PTHR23113">
    <property type="entry name" value="GUANINE NUCLEOTIDE EXCHANGE FACTOR"/>
    <property type="match status" value="1"/>
</dbReference>
<dbReference type="SMART" id="SM00147">
    <property type="entry name" value="RasGEF"/>
    <property type="match status" value="1"/>
</dbReference>
<proteinExistence type="predicted"/>
<dbReference type="InterPro" id="IPR008937">
    <property type="entry name" value="Ras-like_GEF"/>
</dbReference>
<keyword evidence="1 2" id="KW-0344">Guanine-nucleotide releasing factor</keyword>
<dbReference type="InterPro" id="IPR000651">
    <property type="entry name" value="Ras-like_Gua-exchang_fac_N"/>
</dbReference>
<dbReference type="SMART" id="SM00229">
    <property type="entry name" value="RasGEFN"/>
    <property type="match status" value="1"/>
</dbReference>
<dbReference type="InterPro" id="IPR001895">
    <property type="entry name" value="RASGEF_cat_dom"/>
</dbReference>